<dbReference type="GO" id="GO:0005737">
    <property type="term" value="C:cytoplasm"/>
    <property type="evidence" value="ECO:0007669"/>
    <property type="project" value="TreeGrafter"/>
</dbReference>
<dbReference type="EMBL" id="JXTH01000003">
    <property type="protein sequence ID" value="KIQ95671.1"/>
    <property type="molecule type" value="Genomic_DNA"/>
</dbReference>
<evidence type="ECO:0000256" key="3">
    <source>
        <dbReference type="ARBA" id="ARBA00022679"/>
    </source>
</evidence>
<dbReference type="InterPro" id="IPR050743">
    <property type="entry name" value="2-oxoacid_DH_E2_comp"/>
</dbReference>
<dbReference type="PANTHER" id="PTHR43178">
    <property type="entry name" value="DIHYDROLIPOAMIDE ACETYLTRANSFERASE COMPONENT OF PYRUVATE DEHYDROGENASE COMPLEX"/>
    <property type="match status" value="1"/>
</dbReference>
<dbReference type="Proteomes" id="UP000032102">
    <property type="component" value="Unassembled WGS sequence"/>
</dbReference>
<evidence type="ECO:0000256" key="7">
    <source>
        <dbReference type="ARBA" id="ARBA00048370"/>
    </source>
</evidence>
<feature type="domain" description="Peripheral subunit-binding (PSBD)" evidence="11">
    <location>
        <begin position="118"/>
        <end position="155"/>
    </location>
</feature>
<dbReference type="GO" id="GO:0031405">
    <property type="term" value="F:lipoic acid binding"/>
    <property type="evidence" value="ECO:0007669"/>
    <property type="project" value="TreeGrafter"/>
</dbReference>
<evidence type="ECO:0000256" key="5">
    <source>
        <dbReference type="ARBA" id="ARBA00022823"/>
    </source>
</evidence>
<dbReference type="Gene3D" id="4.10.320.10">
    <property type="entry name" value="E3-binding domain"/>
    <property type="match status" value="1"/>
</dbReference>
<evidence type="ECO:0000256" key="9">
    <source>
        <dbReference type="SAM" id="MobiDB-lite"/>
    </source>
</evidence>
<dbReference type="EC" id="2.3.1.-" evidence="8"/>
<evidence type="ECO:0000256" key="2">
    <source>
        <dbReference type="ARBA" id="ARBA00007317"/>
    </source>
</evidence>
<gene>
    <name evidence="12" type="ORF">LH47_00306</name>
</gene>
<comment type="cofactor">
    <cofactor evidence="1 8">
        <name>(R)-lipoate</name>
        <dbReference type="ChEBI" id="CHEBI:83088"/>
    </cofactor>
</comment>
<dbReference type="Gene3D" id="2.40.50.100">
    <property type="match status" value="1"/>
</dbReference>
<dbReference type="PROSITE" id="PS00189">
    <property type="entry name" value="LIPOYL"/>
    <property type="match status" value="1"/>
</dbReference>
<dbReference type="GO" id="GO:0004742">
    <property type="term" value="F:dihydrolipoyllysine-residue acetyltransferase activity"/>
    <property type="evidence" value="ECO:0007669"/>
    <property type="project" value="UniProtKB-EC"/>
</dbReference>
<dbReference type="InterPro" id="IPR001078">
    <property type="entry name" value="2-oxoacid_DH_actylTfrase"/>
</dbReference>
<evidence type="ECO:0000256" key="4">
    <source>
        <dbReference type="ARBA" id="ARBA00022737"/>
    </source>
</evidence>
<dbReference type="Gene3D" id="3.30.559.10">
    <property type="entry name" value="Chloramphenicol acetyltransferase-like domain"/>
    <property type="match status" value="1"/>
</dbReference>
<evidence type="ECO:0000259" key="11">
    <source>
        <dbReference type="PROSITE" id="PS51826"/>
    </source>
</evidence>
<dbReference type="PROSITE" id="PS51826">
    <property type="entry name" value="PSBD"/>
    <property type="match status" value="1"/>
</dbReference>
<dbReference type="Pfam" id="PF00198">
    <property type="entry name" value="2-oxoacid_dh"/>
    <property type="match status" value="1"/>
</dbReference>
<dbReference type="FunFam" id="3.30.559.10:FF:000007">
    <property type="entry name" value="Dihydrolipoamide acetyltransferase component of pyruvate dehydrogenase complex"/>
    <property type="match status" value="1"/>
</dbReference>
<comment type="caution">
    <text evidence="12">The sequence shown here is derived from an EMBL/GenBank/DDBJ whole genome shotgun (WGS) entry which is preliminary data.</text>
</comment>
<dbReference type="InterPro" id="IPR000089">
    <property type="entry name" value="Biotin_lipoyl"/>
</dbReference>
<keyword evidence="5 8" id="KW-0450">Lipoyl</keyword>
<keyword evidence="12" id="KW-0670">Pyruvate</keyword>
<reference evidence="12 13" key="1">
    <citation type="submission" date="2015-01" db="EMBL/GenBank/DDBJ databases">
        <title>Draft genome of Anoxybacillus thermarum strain AF/04.</title>
        <authorList>
            <person name="Poli A."/>
            <person name="Nicolaus B."/>
            <person name="Chan K.-G."/>
            <person name="Kahar U.M."/>
            <person name="Yaakob A.S."/>
            <person name="Chan C.S."/>
            <person name="Goh K.M."/>
        </authorList>
    </citation>
    <scope>NUCLEOTIDE SEQUENCE [LARGE SCALE GENOMIC DNA]</scope>
    <source>
        <strain evidence="12 13">AF/04</strain>
    </source>
</reference>
<dbReference type="AlphaFoldDB" id="A0A0D0S3Z7"/>
<protein>
    <recommendedName>
        <fullName evidence="8">Dihydrolipoamide acetyltransferase component of pyruvate dehydrogenase complex</fullName>
        <ecNumber evidence="8">2.3.1.-</ecNumber>
    </recommendedName>
</protein>
<proteinExistence type="inferred from homology"/>
<feature type="compositionally biased region" description="Low complexity" evidence="9">
    <location>
        <begin position="97"/>
        <end position="111"/>
    </location>
</feature>
<keyword evidence="4" id="KW-0677">Repeat</keyword>
<dbReference type="PROSITE" id="PS50968">
    <property type="entry name" value="BIOTINYL_LIPOYL"/>
    <property type="match status" value="1"/>
</dbReference>
<feature type="compositionally biased region" description="Basic and acidic residues" evidence="9">
    <location>
        <begin position="87"/>
        <end position="96"/>
    </location>
</feature>
<dbReference type="InterPro" id="IPR004167">
    <property type="entry name" value="PSBD"/>
</dbReference>
<comment type="similarity">
    <text evidence="2 8">Belongs to the 2-oxoacid dehydrogenase family.</text>
</comment>
<evidence type="ECO:0000313" key="13">
    <source>
        <dbReference type="Proteomes" id="UP000032102"/>
    </source>
</evidence>
<feature type="region of interest" description="Disordered" evidence="9">
    <location>
        <begin position="87"/>
        <end position="118"/>
    </location>
</feature>
<feature type="domain" description="Lipoyl-binding" evidence="10">
    <location>
        <begin position="3"/>
        <end position="78"/>
    </location>
</feature>
<dbReference type="InterPro" id="IPR036625">
    <property type="entry name" value="E3-bd_dom_sf"/>
</dbReference>
<dbReference type="SUPFAM" id="SSF51230">
    <property type="entry name" value="Single hybrid motif"/>
    <property type="match status" value="1"/>
</dbReference>
<name>A0A0D0S3Z7_9BACL</name>
<sequence length="436" mass="47066">MAIEKITMPQLGESVTEGTISQWLVSVGTRVNKYDPLAEVMTDKVNAEIPSSFAGVIKEIIAKEGETLPVGAVICTIEVEGEGIETAETKQEEAPKAEAPAAPAQAAAPKKPAGEKGRYSPAVLRLAQEHNIDLEQVQGTGMGGRITRKDLLKLIESGNTPTPSQTPTAAVQESVQSVQEASKAEASVAAAPKQAAAPNVPVQLGDIEIPVTPVRKAIATNMLRSKHEAPHAWTMVEVDVTNLVAYRDSIKDEFKKREGFNLTYFAFFVKAVAQALKEFPQMNSMWAGDKIVQKKDINISIAVATDDALFVPVIKHADEKSIKGIAREIAELAAKVRAGKLRPEDMQGGTFTVNNTGSFGSVQSMGIINYPQAAILQVESIVKRPVVKDGMIAVRDMVNLCLSLDHRVLDGLICGRFLARVKEILEHVTKENTPIY</sequence>
<keyword evidence="3 8" id="KW-0808">Transferase</keyword>
<keyword evidence="6 8" id="KW-0012">Acyltransferase</keyword>
<dbReference type="Pfam" id="PF00364">
    <property type="entry name" value="Biotin_lipoyl"/>
    <property type="match status" value="1"/>
</dbReference>
<dbReference type="PANTHER" id="PTHR43178:SF5">
    <property type="entry name" value="LIPOAMIDE ACYLTRANSFERASE COMPONENT OF BRANCHED-CHAIN ALPHA-KETO ACID DEHYDROGENASE COMPLEX, MITOCHONDRIAL"/>
    <property type="match status" value="1"/>
</dbReference>
<dbReference type="InterPro" id="IPR011053">
    <property type="entry name" value="Single_hybrid_motif"/>
</dbReference>
<dbReference type="RefSeq" id="WP_043964118.1">
    <property type="nucleotide sequence ID" value="NZ_JXTH01000003.1"/>
</dbReference>
<dbReference type="InterPro" id="IPR003016">
    <property type="entry name" value="2-oxoA_DH_lipoyl-BS"/>
</dbReference>
<accession>A0A0D0S3Z7</accession>
<dbReference type="Pfam" id="PF02817">
    <property type="entry name" value="E3_binding"/>
    <property type="match status" value="1"/>
</dbReference>
<evidence type="ECO:0000313" key="12">
    <source>
        <dbReference type="EMBL" id="KIQ95671.1"/>
    </source>
</evidence>
<dbReference type="InterPro" id="IPR023213">
    <property type="entry name" value="CAT-like_dom_sf"/>
</dbReference>
<dbReference type="SUPFAM" id="SSF52777">
    <property type="entry name" value="CoA-dependent acyltransferases"/>
    <property type="match status" value="1"/>
</dbReference>
<evidence type="ECO:0000256" key="1">
    <source>
        <dbReference type="ARBA" id="ARBA00001938"/>
    </source>
</evidence>
<evidence type="ECO:0000259" key="10">
    <source>
        <dbReference type="PROSITE" id="PS50968"/>
    </source>
</evidence>
<comment type="catalytic activity">
    <reaction evidence="7">
        <text>N(6)-[(R)-dihydrolipoyl]-L-lysyl-[protein] + acetyl-CoA = N(6)-[(R)-S(8)-acetyldihydrolipoyl]-L-lysyl-[protein] + CoA</text>
        <dbReference type="Rhea" id="RHEA:17017"/>
        <dbReference type="Rhea" id="RHEA-COMP:10475"/>
        <dbReference type="Rhea" id="RHEA-COMP:10478"/>
        <dbReference type="ChEBI" id="CHEBI:57287"/>
        <dbReference type="ChEBI" id="CHEBI:57288"/>
        <dbReference type="ChEBI" id="CHEBI:83100"/>
        <dbReference type="ChEBI" id="CHEBI:83111"/>
        <dbReference type="EC" id="2.3.1.12"/>
    </reaction>
</comment>
<evidence type="ECO:0000256" key="6">
    <source>
        <dbReference type="ARBA" id="ARBA00023315"/>
    </source>
</evidence>
<dbReference type="PATRIC" id="fig|404937.3.peg.321"/>
<dbReference type="CDD" id="cd06849">
    <property type="entry name" value="lipoyl_domain"/>
    <property type="match status" value="1"/>
</dbReference>
<evidence type="ECO:0000256" key="8">
    <source>
        <dbReference type="RuleBase" id="RU003423"/>
    </source>
</evidence>
<dbReference type="SUPFAM" id="SSF47005">
    <property type="entry name" value="Peripheral subunit-binding domain of 2-oxo acid dehydrogenase complex"/>
    <property type="match status" value="1"/>
</dbReference>
<organism evidence="12 13">
    <name type="scientific">Anoxybacillus thermarum</name>
    <dbReference type="NCBI Taxonomy" id="404937"/>
    <lineage>
        <taxon>Bacteria</taxon>
        <taxon>Bacillati</taxon>
        <taxon>Bacillota</taxon>
        <taxon>Bacilli</taxon>
        <taxon>Bacillales</taxon>
        <taxon>Anoxybacillaceae</taxon>
        <taxon>Anoxybacillus</taxon>
    </lineage>
</organism>
<dbReference type="FunFam" id="4.10.320.10:FF:000008">
    <property type="entry name" value="Dihydrolipoamide acetyltransferase component of pyruvate dehydrogenase complex"/>
    <property type="match status" value="1"/>
</dbReference>
<dbReference type="FunFam" id="2.40.50.100:FF:000023">
    <property type="entry name" value="Dihydrolipoamide acetyltransferase component of pyruvate dehydrogenase complex"/>
    <property type="match status" value="1"/>
</dbReference>
<keyword evidence="13" id="KW-1185">Reference proteome</keyword>